<dbReference type="EMBL" id="VRVR01000040">
    <property type="protein sequence ID" value="KAF0852388.1"/>
    <property type="molecule type" value="Genomic_DNA"/>
</dbReference>
<dbReference type="Proteomes" id="UP000799049">
    <property type="component" value="Unassembled WGS sequence"/>
</dbReference>
<organism evidence="5 6">
    <name type="scientific">Andalucia godoyi</name>
    <name type="common">Flagellate</name>
    <dbReference type="NCBI Taxonomy" id="505711"/>
    <lineage>
        <taxon>Eukaryota</taxon>
        <taxon>Discoba</taxon>
        <taxon>Jakobida</taxon>
        <taxon>Andalucina</taxon>
        <taxon>Andaluciidae</taxon>
        <taxon>Andalucia</taxon>
    </lineage>
</organism>
<dbReference type="AlphaFoldDB" id="A0A8K0F221"/>
<dbReference type="GO" id="GO:1990904">
    <property type="term" value="C:ribonucleoprotein complex"/>
    <property type="evidence" value="ECO:0007669"/>
    <property type="project" value="UniProtKB-KW"/>
</dbReference>
<comment type="similarity">
    <text evidence="1 4">Belongs to the eukaryotic ribosomal protein eS21 family.</text>
</comment>
<dbReference type="GO" id="GO:0003735">
    <property type="term" value="F:structural constituent of ribosome"/>
    <property type="evidence" value="ECO:0007669"/>
    <property type="project" value="InterPro"/>
</dbReference>
<evidence type="ECO:0000256" key="2">
    <source>
        <dbReference type="ARBA" id="ARBA00022980"/>
    </source>
</evidence>
<evidence type="ECO:0000256" key="3">
    <source>
        <dbReference type="ARBA" id="ARBA00023274"/>
    </source>
</evidence>
<gene>
    <name evidence="5" type="ORF">ANDGO_05053</name>
</gene>
<keyword evidence="2 4" id="KW-0689">Ribosomal protein</keyword>
<name>A0A8K0F221_ANDGO</name>
<dbReference type="GO" id="GO:0006412">
    <property type="term" value="P:translation"/>
    <property type="evidence" value="ECO:0007669"/>
    <property type="project" value="InterPro"/>
</dbReference>
<comment type="caution">
    <text evidence="5">The sequence shown here is derived from an EMBL/GenBank/DDBJ whole genome shotgun (WGS) entry which is preliminary data.</text>
</comment>
<reference evidence="5" key="1">
    <citation type="submission" date="2019-09" db="EMBL/GenBank/DDBJ databases">
        <title>The Mitochondrial Proteome of the Jakobid, Andalucia godoyi, a Protist With the Most Gene-Rich and Bacteria-Like Mitochondrial Genome.</title>
        <authorList>
            <person name="Gray M.W."/>
            <person name="Burger G."/>
            <person name="Derelle R."/>
            <person name="Klimes V."/>
            <person name="Leger M."/>
            <person name="Sarrasin M."/>
            <person name="Vlcek C."/>
            <person name="Roger A.J."/>
            <person name="Elias M."/>
            <person name="Lang B.F."/>
        </authorList>
    </citation>
    <scope>NUCLEOTIDE SEQUENCE</scope>
    <source>
        <strain evidence="5">And28</strain>
    </source>
</reference>
<proteinExistence type="inferred from homology"/>
<keyword evidence="6" id="KW-1185">Reference proteome</keyword>
<evidence type="ECO:0000313" key="5">
    <source>
        <dbReference type="EMBL" id="KAF0852388.1"/>
    </source>
</evidence>
<dbReference type="Pfam" id="PF01249">
    <property type="entry name" value="Ribosomal_S21e"/>
    <property type="match status" value="1"/>
</dbReference>
<dbReference type="Gene3D" id="3.30.1230.20">
    <property type="match status" value="1"/>
</dbReference>
<keyword evidence="3 4" id="KW-0687">Ribonucleoprotein</keyword>
<evidence type="ECO:0000256" key="1">
    <source>
        <dbReference type="ARBA" id="ARBA00010228"/>
    </source>
</evidence>
<dbReference type="PIRSF" id="PIRSF002148">
    <property type="entry name" value="Ribosomal_S21e"/>
    <property type="match status" value="1"/>
</dbReference>
<sequence length="77" mass="8246">MADKGDLYTPRKCAATNRIITAKDHASVALIVGHVDESGLYTKKTNTFVLSGAVRSNGKSDTSLNRLAIEKGLARDI</sequence>
<evidence type="ECO:0000256" key="4">
    <source>
        <dbReference type="PIRNR" id="PIRNR002148"/>
    </source>
</evidence>
<dbReference type="PANTHER" id="PTHR10442">
    <property type="entry name" value="40S RIBOSOMAL PROTEIN S21"/>
    <property type="match status" value="1"/>
</dbReference>
<evidence type="ECO:0000313" key="6">
    <source>
        <dbReference type="Proteomes" id="UP000799049"/>
    </source>
</evidence>
<dbReference type="InterPro" id="IPR001931">
    <property type="entry name" value="Ribosomal_eS21"/>
</dbReference>
<protein>
    <recommendedName>
        <fullName evidence="4">40S ribosomal protein S21</fullName>
    </recommendedName>
</protein>
<dbReference type="GO" id="GO:0005840">
    <property type="term" value="C:ribosome"/>
    <property type="evidence" value="ECO:0007669"/>
    <property type="project" value="UniProtKB-KW"/>
</dbReference>
<dbReference type="InterPro" id="IPR038579">
    <property type="entry name" value="Ribosomal_eS21_sf"/>
</dbReference>
<dbReference type="OrthoDB" id="278325at2759"/>
<accession>A0A8K0F221</accession>